<dbReference type="InterPro" id="IPR043128">
    <property type="entry name" value="Rev_trsase/Diguanyl_cyclase"/>
</dbReference>
<protein>
    <submittedName>
        <fullName evidence="6">Adenylyl cyclase class-3/4/guanylyl cyclase</fullName>
    </submittedName>
</protein>
<dbReference type="Pfam" id="PF00196">
    <property type="entry name" value="GerE"/>
    <property type="match status" value="1"/>
</dbReference>
<gene>
    <name evidence="6" type="ORF">1355</name>
</gene>
<dbReference type="OrthoDB" id="9805474at2"/>
<dbReference type="InterPro" id="IPR000160">
    <property type="entry name" value="GGDEF_dom"/>
</dbReference>
<dbReference type="PROSITE" id="PS50887">
    <property type="entry name" value="GGDEF"/>
    <property type="match status" value="1"/>
</dbReference>
<dbReference type="PROSITE" id="PS50043">
    <property type="entry name" value="HTH_LUXR_2"/>
    <property type="match status" value="1"/>
</dbReference>
<dbReference type="GO" id="GO:0003677">
    <property type="term" value="F:DNA binding"/>
    <property type="evidence" value="ECO:0007669"/>
    <property type="project" value="UniProtKB-KW"/>
</dbReference>
<dbReference type="Pfam" id="PF00990">
    <property type="entry name" value="GGDEF"/>
    <property type="match status" value="1"/>
</dbReference>
<evidence type="ECO:0000256" key="2">
    <source>
        <dbReference type="ARBA" id="ARBA00023125"/>
    </source>
</evidence>
<dbReference type="PANTHER" id="PTHR44688">
    <property type="entry name" value="DNA-BINDING TRANSCRIPTIONAL ACTIVATOR DEVR_DOSR"/>
    <property type="match status" value="1"/>
</dbReference>
<dbReference type="STRING" id="690567.1355"/>
<reference evidence="6 7" key="1">
    <citation type="submission" date="2015-03" db="EMBL/GenBank/DDBJ databases">
        <authorList>
            <person name="Murphy D."/>
        </authorList>
    </citation>
    <scope>NUCLEOTIDE SEQUENCE [LARGE SCALE GENOMIC DNA]</scope>
    <source>
        <strain evidence="6 7">OL-4</strain>
    </source>
</reference>
<dbReference type="RefSeq" id="WP_046496866.1">
    <property type="nucleotide sequence ID" value="NZ_CGIH01000026.1"/>
</dbReference>
<dbReference type="SMART" id="SM00421">
    <property type="entry name" value="HTH_LUXR"/>
    <property type="match status" value="1"/>
</dbReference>
<dbReference type="InterPro" id="IPR029787">
    <property type="entry name" value="Nucleotide_cyclase"/>
</dbReference>
<accession>A0A0E4C8L0</accession>
<evidence type="ECO:0000256" key="1">
    <source>
        <dbReference type="ARBA" id="ARBA00023015"/>
    </source>
</evidence>
<dbReference type="PRINTS" id="PR00038">
    <property type="entry name" value="HTHLUXR"/>
</dbReference>
<dbReference type="InterPro" id="IPR016032">
    <property type="entry name" value="Sig_transdc_resp-reg_C-effctor"/>
</dbReference>
<dbReference type="EMBL" id="CGIH01000026">
    <property type="protein sequence ID" value="CFX51145.1"/>
    <property type="molecule type" value="Genomic_DNA"/>
</dbReference>
<feature type="domain" description="HTH luxR-type" evidence="4">
    <location>
        <begin position="290"/>
        <end position="355"/>
    </location>
</feature>
<dbReference type="Proteomes" id="UP000045545">
    <property type="component" value="Unassembled WGS sequence"/>
</dbReference>
<dbReference type="InterPro" id="IPR000792">
    <property type="entry name" value="Tscrpt_reg_LuxR_C"/>
</dbReference>
<dbReference type="InterPro" id="IPR036388">
    <property type="entry name" value="WH-like_DNA-bd_sf"/>
</dbReference>
<evidence type="ECO:0000259" key="5">
    <source>
        <dbReference type="PROSITE" id="PS50887"/>
    </source>
</evidence>
<keyword evidence="1" id="KW-0805">Transcription regulation</keyword>
<evidence type="ECO:0000259" key="4">
    <source>
        <dbReference type="PROSITE" id="PS50043"/>
    </source>
</evidence>
<proteinExistence type="predicted"/>
<dbReference type="SUPFAM" id="SSF46894">
    <property type="entry name" value="C-terminal effector domain of the bipartite response regulators"/>
    <property type="match status" value="1"/>
</dbReference>
<evidence type="ECO:0000313" key="7">
    <source>
        <dbReference type="Proteomes" id="UP000045545"/>
    </source>
</evidence>
<sequence>MNGDMQIINQLYDFVRMVDPVQKKVIITHQTENCADVASHCFGFWETGSMCENCISARALNERQVITKLEYNSERIFMVTAMPMVEDGNATVLEMLKDITENTVVDIRPAELGKLHRIIDRGNKALVWDTGSNTYSKNYIYERLPYDIHITADEDTELSLLTARLDNFKEIEKTYGKTVADGVIKEFARILKRYCRPGKVWLARCGSADFILVLPHTGEAQTNQKCWQLKKALRKSNFYLQGYEIKVVASFGFHTISQSIPVQDLLNQSQQNLMAKQTLNGDLAQPWRDQFISNYSFSPREEEVLRLMLEGLGNQEIAQKLFISLSTVKKHISSIYYKSGVQSRAELLANYHQEFYAYTKIV</sequence>
<dbReference type="PROSITE" id="PS00622">
    <property type="entry name" value="HTH_LUXR_1"/>
    <property type="match status" value="1"/>
</dbReference>
<feature type="domain" description="GGDEF" evidence="5">
    <location>
        <begin position="156"/>
        <end position="290"/>
    </location>
</feature>
<dbReference type="SUPFAM" id="SSF55073">
    <property type="entry name" value="Nucleotide cyclase"/>
    <property type="match status" value="1"/>
</dbReference>
<dbReference type="PANTHER" id="PTHR44688:SF16">
    <property type="entry name" value="DNA-BINDING TRANSCRIPTIONAL ACTIVATOR DEVR_DOSR"/>
    <property type="match status" value="1"/>
</dbReference>
<dbReference type="AlphaFoldDB" id="A0A0E4C8L0"/>
<dbReference type="CDD" id="cd06170">
    <property type="entry name" value="LuxR_C_like"/>
    <property type="match status" value="1"/>
</dbReference>
<dbReference type="SMART" id="SM00267">
    <property type="entry name" value="GGDEF"/>
    <property type="match status" value="1"/>
</dbReference>
<keyword evidence="3" id="KW-0804">Transcription</keyword>
<name>A0A0E4C8L0_9FIRM</name>
<evidence type="ECO:0000313" key="6">
    <source>
        <dbReference type="EMBL" id="CFX51145.1"/>
    </source>
</evidence>
<dbReference type="GO" id="GO:0006355">
    <property type="term" value="P:regulation of DNA-templated transcription"/>
    <property type="evidence" value="ECO:0007669"/>
    <property type="project" value="InterPro"/>
</dbReference>
<dbReference type="Gene3D" id="3.30.70.270">
    <property type="match status" value="1"/>
</dbReference>
<dbReference type="Gene3D" id="1.10.10.10">
    <property type="entry name" value="Winged helix-like DNA-binding domain superfamily/Winged helix DNA-binding domain"/>
    <property type="match status" value="1"/>
</dbReference>
<keyword evidence="2" id="KW-0238">DNA-binding</keyword>
<dbReference type="NCBIfam" id="TIGR00254">
    <property type="entry name" value="GGDEF"/>
    <property type="match status" value="1"/>
</dbReference>
<evidence type="ECO:0000256" key="3">
    <source>
        <dbReference type="ARBA" id="ARBA00023163"/>
    </source>
</evidence>
<organism evidence="6 7">
    <name type="scientific">Syntrophomonas zehnderi OL-4</name>
    <dbReference type="NCBI Taxonomy" id="690567"/>
    <lineage>
        <taxon>Bacteria</taxon>
        <taxon>Bacillati</taxon>
        <taxon>Bacillota</taxon>
        <taxon>Clostridia</taxon>
        <taxon>Eubacteriales</taxon>
        <taxon>Syntrophomonadaceae</taxon>
        <taxon>Syntrophomonas</taxon>
    </lineage>
</organism>
<keyword evidence="7" id="KW-1185">Reference proteome</keyword>